<comment type="caution">
    <text evidence="2">The sequence shown here is derived from an EMBL/GenBank/DDBJ whole genome shotgun (WGS) entry which is preliminary data.</text>
</comment>
<keyword evidence="3" id="KW-1185">Reference proteome</keyword>
<comment type="similarity">
    <text evidence="1">Belongs to the gemin-2 family.</text>
</comment>
<evidence type="ECO:0000313" key="3">
    <source>
        <dbReference type="Proteomes" id="UP000591131"/>
    </source>
</evidence>
<proteinExistence type="inferred from homology"/>
<name>A0A7J6M8E2_PERCH</name>
<evidence type="ECO:0000256" key="1">
    <source>
        <dbReference type="ARBA" id="ARBA00025758"/>
    </source>
</evidence>
<dbReference type="Proteomes" id="UP000591131">
    <property type="component" value="Unassembled WGS sequence"/>
</dbReference>
<dbReference type="PANTHER" id="PTHR12794:SF0">
    <property type="entry name" value="GEM-ASSOCIATED PROTEIN 2"/>
    <property type="match status" value="1"/>
</dbReference>
<dbReference type="EMBL" id="JAAPAO010000204">
    <property type="protein sequence ID" value="KAF4667737.1"/>
    <property type="molecule type" value="Genomic_DNA"/>
</dbReference>
<dbReference type="InterPro" id="IPR035426">
    <property type="entry name" value="Gemin2/Brr1"/>
</dbReference>
<sequence>MAARLRVERHYGGYGSDSDVVSEGRCLGVEEGSDLGESLLDDTTNEFTAMPTTAEEYLRLVRKQTKACPKVVTVVEDEAAEGGSAMPDDAVENLPIDRSEEILGEKLKSGELVQAVIDCFDSLRGKLNETRRDSKTNETEVFDSEILRMEPTTQAIEQLSASAIVEGIEYLALSSFTESGTERFIDWTFCLLAGLDIPLLDCTMSSLQLIKRKCVHLCGVVDQPALQSKCLILIIIIRGFFGQR</sequence>
<dbReference type="PANTHER" id="PTHR12794">
    <property type="entry name" value="GEMIN2"/>
    <property type="match status" value="1"/>
</dbReference>
<dbReference type="GO" id="GO:0000387">
    <property type="term" value="P:spliceosomal snRNP assembly"/>
    <property type="evidence" value="ECO:0007669"/>
    <property type="project" value="InterPro"/>
</dbReference>
<dbReference type="GO" id="GO:0032797">
    <property type="term" value="C:SMN complex"/>
    <property type="evidence" value="ECO:0007669"/>
    <property type="project" value="TreeGrafter"/>
</dbReference>
<protein>
    <submittedName>
        <fullName evidence="2">Uncharacterized protein</fullName>
    </submittedName>
</protein>
<gene>
    <name evidence="2" type="ORF">FOL47_003406</name>
</gene>
<accession>A0A7J6M8E2</accession>
<reference evidence="2 3" key="1">
    <citation type="submission" date="2020-04" db="EMBL/GenBank/DDBJ databases">
        <title>Perkinsus chesapeaki whole genome sequence.</title>
        <authorList>
            <person name="Bogema D.R."/>
        </authorList>
    </citation>
    <scope>NUCLEOTIDE SEQUENCE [LARGE SCALE GENOMIC DNA]</scope>
    <source>
        <strain evidence="2">ATCC PRA-425</strain>
    </source>
</reference>
<evidence type="ECO:0000313" key="2">
    <source>
        <dbReference type="EMBL" id="KAF4667737.1"/>
    </source>
</evidence>
<dbReference type="Pfam" id="PF04938">
    <property type="entry name" value="SIP1"/>
    <property type="match status" value="1"/>
</dbReference>
<dbReference type="GO" id="GO:0005634">
    <property type="term" value="C:nucleus"/>
    <property type="evidence" value="ECO:0007669"/>
    <property type="project" value="TreeGrafter"/>
</dbReference>
<dbReference type="AlphaFoldDB" id="A0A7J6M8E2"/>
<dbReference type="Gene3D" id="1.20.58.1070">
    <property type="match status" value="1"/>
</dbReference>
<organism evidence="2 3">
    <name type="scientific">Perkinsus chesapeaki</name>
    <name type="common">Clam parasite</name>
    <name type="synonym">Perkinsus andrewsi</name>
    <dbReference type="NCBI Taxonomy" id="330153"/>
    <lineage>
        <taxon>Eukaryota</taxon>
        <taxon>Sar</taxon>
        <taxon>Alveolata</taxon>
        <taxon>Perkinsozoa</taxon>
        <taxon>Perkinsea</taxon>
        <taxon>Perkinsida</taxon>
        <taxon>Perkinsidae</taxon>
        <taxon>Perkinsus</taxon>
    </lineage>
</organism>
<dbReference type="OrthoDB" id="10442621at2759"/>